<sequence length="132" mass="15722">MDYFLNEENVVKRLVYEWKKHGKLVIAYDFDNTVFDYHNEGHTYEMLIELLRDCKEFGAHLIVYSAREDEQLSFVKDYLTEQNIPYDSVNEAAEFLPFRGKKLYYNLLLDDRAGLASAYHNLKEALQRMKHS</sequence>
<keyword evidence="2" id="KW-1185">Reference proteome</keyword>
<evidence type="ECO:0000313" key="2">
    <source>
        <dbReference type="Proteomes" id="UP001236652"/>
    </source>
</evidence>
<dbReference type="EMBL" id="CP126446">
    <property type="protein sequence ID" value="WIF97779.1"/>
    <property type="molecule type" value="Genomic_DNA"/>
</dbReference>
<accession>A0ABY8UZH0</accession>
<dbReference type="InterPro" id="IPR036412">
    <property type="entry name" value="HAD-like_sf"/>
</dbReference>
<protein>
    <submittedName>
        <fullName evidence="1">Uncharacterized protein</fullName>
    </submittedName>
</protein>
<gene>
    <name evidence="1" type="ORF">QNI29_18955</name>
</gene>
<proteinExistence type="predicted"/>
<evidence type="ECO:0000313" key="1">
    <source>
        <dbReference type="EMBL" id="WIF97779.1"/>
    </source>
</evidence>
<dbReference type="Gene3D" id="3.40.50.1000">
    <property type="entry name" value="HAD superfamily/HAD-like"/>
    <property type="match status" value="1"/>
</dbReference>
<organism evidence="1 2">
    <name type="scientific">Pontibacillus chungwhensis</name>
    <dbReference type="NCBI Taxonomy" id="265426"/>
    <lineage>
        <taxon>Bacteria</taxon>
        <taxon>Bacillati</taxon>
        <taxon>Bacillota</taxon>
        <taxon>Bacilli</taxon>
        <taxon>Bacillales</taxon>
        <taxon>Bacillaceae</taxon>
        <taxon>Pontibacillus</taxon>
    </lineage>
</organism>
<reference evidence="1 2" key="1">
    <citation type="submission" date="2023-05" db="EMBL/GenBank/DDBJ databases">
        <title>Comparative genomics reveals the evidence of polycyclic aromatic hydrocarbons degradation in moderately halophilic genus Pontibacillus.</title>
        <authorList>
            <person name="Yang H."/>
            <person name="Qian Z."/>
        </authorList>
    </citation>
    <scope>NUCLEOTIDE SEQUENCE [LARGE SCALE GENOMIC DNA]</scope>
    <source>
        <strain evidence="2">HN14</strain>
    </source>
</reference>
<dbReference type="Proteomes" id="UP001236652">
    <property type="component" value="Chromosome"/>
</dbReference>
<dbReference type="SUPFAM" id="SSF56784">
    <property type="entry name" value="HAD-like"/>
    <property type="match status" value="1"/>
</dbReference>
<dbReference type="RefSeq" id="WP_231417836.1">
    <property type="nucleotide sequence ID" value="NZ_CP126446.1"/>
</dbReference>
<name>A0ABY8UZH0_9BACI</name>
<dbReference type="InterPro" id="IPR023214">
    <property type="entry name" value="HAD_sf"/>
</dbReference>